<evidence type="ECO:0000313" key="2">
    <source>
        <dbReference type="Proteomes" id="UP001444071"/>
    </source>
</evidence>
<organism evidence="1 2">
    <name type="scientific">Xenotaenia resolanae</name>
    <dbReference type="NCBI Taxonomy" id="208358"/>
    <lineage>
        <taxon>Eukaryota</taxon>
        <taxon>Metazoa</taxon>
        <taxon>Chordata</taxon>
        <taxon>Craniata</taxon>
        <taxon>Vertebrata</taxon>
        <taxon>Euteleostomi</taxon>
        <taxon>Actinopterygii</taxon>
        <taxon>Neopterygii</taxon>
        <taxon>Teleostei</taxon>
        <taxon>Neoteleostei</taxon>
        <taxon>Acanthomorphata</taxon>
        <taxon>Ovalentaria</taxon>
        <taxon>Atherinomorphae</taxon>
        <taxon>Cyprinodontiformes</taxon>
        <taxon>Goodeidae</taxon>
        <taxon>Xenotaenia</taxon>
    </lineage>
</organism>
<gene>
    <name evidence="1" type="ORF">XENORESO_005919</name>
</gene>
<accession>A0ABV0WEP5</accession>
<sequence>MHPNLNFLTHMLTNTEHYSEHTIHRVKDNTEVAVSCCGDASLQSRGWSELMGKSKELNTGKAERKHVRDLETLNIQPDLQLDGLDQIANPRNSIKLEYCWCISFVQISQNY</sequence>
<reference evidence="1 2" key="1">
    <citation type="submission" date="2021-06" db="EMBL/GenBank/DDBJ databases">
        <authorList>
            <person name="Palmer J.M."/>
        </authorList>
    </citation>
    <scope>NUCLEOTIDE SEQUENCE [LARGE SCALE GENOMIC DNA]</scope>
    <source>
        <strain evidence="1 2">XR_2019</strain>
        <tissue evidence="1">Muscle</tissue>
    </source>
</reference>
<name>A0ABV0WEP5_9TELE</name>
<dbReference type="Proteomes" id="UP001444071">
    <property type="component" value="Unassembled WGS sequence"/>
</dbReference>
<keyword evidence="2" id="KW-1185">Reference proteome</keyword>
<dbReference type="EMBL" id="JAHRIM010042112">
    <property type="protein sequence ID" value="MEQ2267432.1"/>
    <property type="molecule type" value="Genomic_DNA"/>
</dbReference>
<evidence type="ECO:0000313" key="1">
    <source>
        <dbReference type="EMBL" id="MEQ2267432.1"/>
    </source>
</evidence>
<comment type="caution">
    <text evidence="1">The sequence shown here is derived from an EMBL/GenBank/DDBJ whole genome shotgun (WGS) entry which is preliminary data.</text>
</comment>
<protein>
    <submittedName>
        <fullName evidence="1">Uncharacterized protein</fullName>
    </submittedName>
</protein>
<proteinExistence type="predicted"/>